<name>A0A2W5AZ35_9SPHN</name>
<dbReference type="SUPFAM" id="SSF141523">
    <property type="entry name" value="L,D-transpeptidase catalytic domain-like"/>
    <property type="match status" value="1"/>
</dbReference>
<evidence type="ECO:0000313" key="10">
    <source>
        <dbReference type="Proteomes" id="UP000249555"/>
    </source>
</evidence>
<feature type="domain" description="L,D-TPase catalytic" evidence="8">
    <location>
        <begin position="106"/>
        <end position="215"/>
    </location>
</feature>
<dbReference type="GO" id="GO:0008360">
    <property type="term" value="P:regulation of cell shape"/>
    <property type="evidence" value="ECO:0007669"/>
    <property type="project" value="UniProtKB-UniRule"/>
</dbReference>
<evidence type="ECO:0000256" key="2">
    <source>
        <dbReference type="ARBA" id="ARBA00005992"/>
    </source>
</evidence>
<dbReference type="PANTHER" id="PTHR30582:SF2">
    <property type="entry name" value="L,D-TRANSPEPTIDASE YCIB-RELATED"/>
    <property type="match status" value="1"/>
</dbReference>
<evidence type="ECO:0000256" key="5">
    <source>
        <dbReference type="ARBA" id="ARBA00022984"/>
    </source>
</evidence>
<sequence>MRKTMTTRSIAFAVLGGSAVLIGGLALSGSPVKVRATEAPVRVAGAQVAPAAPKAVPKPATAPSPVIAAAAEPDEGYVVKRVLDVPEPLRHGAYYWDTEGVPEGPIVITVDLVAQTLSIFRAGYEIGTAAVIYGADEKPTPLGVFKITQKDAHHVSNLYGAPMPYMLRLTNDGISIHGSALMEGKYATHGCVGVPTAFAKLIFGQVKLGDRVIVTSGEMLARGGRITAA</sequence>
<accession>A0A2W5AZ35</accession>
<dbReference type="InterPro" id="IPR050979">
    <property type="entry name" value="LD-transpeptidase"/>
</dbReference>
<evidence type="ECO:0000256" key="6">
    <source>
        <dbReference type="ARBA" id="ARBA00023316"/>
    </source>
</evidence>
<dbReference type="InterPro" id="IPR005490">
    <property type="entry name" value="LD_TPept_cat_dom"/>
</dbReference>
<dbReference type="CDD" id="cd16913">
    <property type="entry name" value="YkuD_like"/>
    <property type="match status" value="1"/>
</dbReference>
<keyword evidence="6 7" id="KW-0961">Cell wall biogenesis/degradation</keyword>
<dbReference type="AlphaFoldDB" id="A0A2W5AZ35"/>
<dbReference type="GO" id="GO:0005576">
    <property type="term" value="C:extracellular region"/>
    <property type="evidence" value="ECO:0007669"/>
    <property type="project" value="TreeGrafter"/>
</dbReference>
<feature type="active site" description="Nucleophile" evidence="7">
    <location>
        <position position="191"/>
    </location>
</feature>
<keyword evidence="4 7" id="KW-0133">Cell shape</keyword>
<evidence type="ECO:0000256" key="7">
    <source>
        <dbReference type="PROSITE-ProRule" id="PRU01373"/>
    </source>
</evidence>
<dbReference type="GO" id="GO:0018104">
    <property type="term" value="P:peptidoglycan-protein cross-linking"/>
    <property type="evidence" value="ECO:0007669"/>
    <property type="project" value="TreeGrafter"/>
</dbReference>
<dbReference type="GO" id="GO:0071972">
    <property type="term" value="F:peptidoglycan L,D-transpeptidase activity"/>
    <property type="evidence" value="ECO:0007669"/>
    <property type="project" value="TreeGrafter"/>
</dbReference>
<dbReference type="UniPathway" id="UPA00219"/>
<dbReference type="Gene3D" id="2.40.440.10">
    <property type="entry name" value="L,D-transpeptidase catalytic domain-like"/>
    <property type="match status" value="1"/>
</dbReference>
<proteinExistence type="inferred from homology"/>
<dbReference type="InterPro" id="IPR038063">
    <property type="entry name" value="Transpep_catalytic_dom"/>
</dbReference>
<dbReference type="Proteomes" id="UP000249555">
    <property type="component" value="Unassembled WGS sequence"/>
</dbReference>
<evidence type="ECO:0000256" key="4">
    <source>
        <dbReference type="ARBA" id="ARBA00022960"/>
    </source>
</evidence>
<evidence type="ECO:0000313" key="9">
    <source>
        <dbReference type="EMBL" id="PZO73468.1"/>
    </source>
</evidence>
<comment type="caution">
    <text evidence="9">The sequence shown here is derived from an EMBL/GenBank/DDBJ whole genome shotgun (WGS) entry which is preliminary data.</text>
</comment>
<reference evidence="9 10" key="1">
    <citation type="submission" date="2017-08" db="EMBL/GenBank/DDBJ databases">
        <title>Infants hospitalized years apart are colonized by the same room-sourced microbial strains.</title>
        <authorList>
            <person name="Brooks B."/>
            <person name="Olm M.R."/>
            <person name="Firek B.A."/>
            <person name="Baker R."/>
            <person name="Thomas B.C."/>
            <person name="Morowitz M.J."/>
            <person name="Banfield J.F."/>
        </authorList>
    </citation>
    <scope>NUCLEOTIDE SEQUENCE [LARGE SCALE GENOMIC DNA]</scope>
    <source>
        <strain evidence="9">S2_018_000_R3_119</strain>
    </source>
</reference>
<dbReference type="GO" id="GO:0071555">
    <property type="term" value="P:cell wall organization"/>
    <property type="evidence" value="ECO:0007669"/>
    <property type="project" value="UniProtKB-UniRule"/>
</dbReference>
<evidence type="ECO:0000259" key="8">
    <source>
        <dbReference type="PROSITE" id="PS52029"/>
    </source>
</evidence>
<dbReference type="EMBL" id="QFMX01000008">
    <property type="protein sequence ID" value="PZO73468.1"/>
    <property type="molecule type" value="Genomic_DNA"/>
</dbReference>
<evidence type="ECO:0000256" key="3">
    <source>
        <dbReference type="ARBA" id="ARBA00022679"/>
    </source>
</evidence>
<comment type="pathway">
    <text evidence="1 7">Cell wall biogenesis; peptidoglycan biosynthesis.</text>
</comment>
<dbReference type="PANTHER" id="PTHR30582">
    <property type="entry name" value="L,D-TRANSPEPTIDASE"/>
    <property type="match status" value="1"/>
</dbReference>
<feature type="active site" description="Proton donor/acceptor" evidence="7">
    <location>
        <position position="177"/>
    </location>
</feature>
<dbReference type="PROSITE" id="PS52029">
    <property type="entry name" value="LD_TPASE"/>
    <property type="match status" value="1"/>
</dbReference>
<protein>
    <submittedName>
        <fullName evidence="9">L,D-transpeptidase</fullName>
    </submittedName>
</protein>
<dbReference type="GO" id="GO:0016740">
    <property type="term" value="F:transferase activity"/>
    <property type="evidence" value="ECO:0007669"/>
    <property type="project" value="UniProtKB-KW"/>
</dbReference>
<evidence type="ECO:0000256" key="1">
    <source>
        <dbReference type="ARBA" id="ARBA00004752"/>
    </source>
</evidence>
<keyword evidence="3" id="KW-0808">Transferase</keyword>
<organism evidence="9 10">
    <name type="scientific">Sphingomonas taxi</name>
    <dbReference type="NCBI Taxonomy" id="1549858"/>
    <lineage>
        <taxon>Bacteria</taxon>
        <taxon>Pseudomonadati</taxon>
        <taxon>Pseudomonadota</taxon>
        <taxon>Alphaproteobacteria</taxon>
        <taxon>Sphingomonadales</taxon>
        <taxon>Sphingomonadaceae</taxon>
        <taxon>Sphingomonas</taxon>
    </lineage>
</organism>
<gene>
    <name evidence="9" type="ORF">DI640_10520</name>
</gene>
<keyword evidence="5 7" id="KW-0573">Peptidoglycan synthesis</keyword>
<dbReference type="Pfam" id="PF03734">
    <property type="entry name" value="YkuD"/>
    <property type="match status" value="1"/>
</dbReference>
<comment type="similarity">
    <text evidence="2">Belongs to the YkuD family.</text>
</comment>